<dbReference type="InterPro" id="IPR004686">
    <property type="entry name" value="Mtc"/>
</dbReference>
<dbReference type="PANTHER" id="PTHR11153">
    <property type="entry name" value="SIDEROFLEXIN"/>
    <property type="match status" value="1"/>
</dbReference>
<evidence type="ECO:0000256" key="8">
    <source>
        <dbReference type="ARBA" id="ARBA00023136"/>
    </source>
</evidence>
<organism evidence="10 11">
    <name type="scientific">Phyllotreta striolata</name>
    <name type="common">Striped flea beetle</name>
    <name type="synonym">Crioceris striolata</name>
    <dbReference type="NCBI Taxonomy" id="444603"/>
    <lineage>
        <taxon>Eukaryota</taxon>
        <taxon>Metazoa</taxon>
        <taxon>Ecdysozoa</taxon>
        <taxon>Arthropoda</taxon>
        <taxon>Hexapoda</taxon>
        <taxon>Insecta</taxon>
        <taxon>Pterygota</taxon>
        <taxon>Neoptera</taxon>
        <taxon>Endopterygota</taxon>
        <taxon>Coleoptera</taxon>
        <taxon>Polyphaga</taxon>
        <taxon>Cucujiformia</taxon>
        <taxon>Chrysomeloidea</taxon>
        <taxon>Chrysomelidae</taxon>
        <taxon>Galerucinae</taxon>
        <taxon>Alticini</taxon>
        <taxon>Phyllotreta</taxon>
    </lineage>
</organism>
<accession>A0A9N9XPU6</accession>
<evidence type="ECO:0000256" key="9">
    <source>
        <dbReference type="RuleBase" id="RU362000"/>
    </source>
</evidence>
<comment type="caution">
    <text evidence="9">Lacks conserved residue(s) required for the propagation of feature annotation.</text>
</comment>
<evidence type="ECO:0000256" key="3">
    <source>
        <dbReference type="ARBA" id="ARBA00022448"/>
    </source>
</evidence>
<keyword evidence="8 9" id="KW-0472">Membrane</keyword>
<sequence length="325" mass="36065">MVAEGTGQIKVNLDQPRYDQNTYTGRARHFFLTTNPLNIFATNQQLEDAREIVRKYRSGENVPNIDENALWKAKNLYDSAFHPDTGEKMNILGRMSAQVPMNMLITGGMITFYKSTPAVVFWQWLNQSFNALVNYTNRSGDLAQSDTQILTSYVCATGGAVGTALGLNSLTKRMPQLIGRMVPFVAVAAANCINIPMMRAQELKEGTPVYDEQNNKLGYSKAAAQNGIVQVTFSRIFMALPGMVITPVIMNSLEKKGLLRRHPWLVLPASVGALGLCLTFATPLACAFFKQKASIPFEQLEPELKESIKKSSKRVPVEVYFNKGL</sequence>
<proteinExistence type="inferred from homology"/>
<dbReference type="EMBL" id="OU900096">
    <property type="protein sequence ID" value="CAG9859746.1"/>
    <property type="molecule type" value="Genomic_DNA"/>
</dbReference>
<keyword evidence="3" id="KW-0813">Transport</keyword>
<gene>
    <name evidence="10" type="ORF">PHYEVI_LOCUS6114</name>
</gene>
<evidence type="ECO:0000256" key="1">
    <source>
        <dbReference type="ARBA" id="ARBA00004225"/>
    </source>
</evidence>
<feature type="transmembrane region" description="Helical" evidence="9">
    <location>
        <begin position="236"/>
        <end position="253"/>
    </location>
</feature>
<keyword evidence="6 9" id="KW-1133">Transmembrane helix</keyword>
<dbReference type="PANTHER" id="PTHR11153:SF8">
    <property type="entry name" value="SIDEROFLEXIN-1"/>
    <property type="match status" value="1"/>
</dbReference>
<dbReference type="Pfam" id="PF03820">
    <property type="entry name" value="SFXNs"/>
    <property type="match status" value="1"/>
</dbReference>
<feature type="transmembrane region" description="Helical" evidence="9">
    <location>
        <begin position="265"/>
        <end position="289"/>
    </location>
</feature>
<evidence type="ECO:0000256" key="6">
    <source>
        <dbReference type="ARBA" id="ARBA00022989"/>
    </source>
</evidence>
<comment type="similarity">
    <text evidence="2 9">Belongs to the sideroflexin family.</text>
</comment>
<dbReference type="GO" id="GO:0015075">
    <property type="term" value="F:monoatomic ion transmembrane transporter activity"/>
    <property type="evidence" value="ECO:0007669"/>
    <property type="project" value="InterPro"/>
</dbReference>
<dbReference type="GO" id="GO:0005743">
    <property type="term" value="C:mitochondrial inner membrane"/>
    <property type="evidence" value="ECO:0007669"/>
    <property type="project" value="TreeGrafter"/>
</dbReference>
<evidence type="ECO:0000313" key="11">
    <source>
        <dbReference type="Proteomes" id="UP001153712"/>
    </source>
</evidence>
<dbReference type="Proteomes" id="UP001153712">
    <property type="component" value="Chromosome 3"/>
</dbReference>
<protein>
    <recommendedName>
        <fullName evidence="9">Sidoreflexin</fullName>
    </recommendedName>
</protein>
<comment type="subcellular location">
    <subcellularLocation>
        <location evidence="1 9">Mitochondrion membrane</location>
        <topology evidence="1 9">Multi-pass membrane protein</topology>
    </subcellularLocation>
</comment>
<dbReference type="OrthoDB" id="6608471at2759"/>
<evidence type="ECO:0000256" key="5">
    <source>
        <dbReference type="ARBA" id="ARBA00022970"/>
    </source>
</evidence>
<dbReference type="NCBIfam" id="TIGR00798">
    <property type="entry name" value="mtc"/>
    <property type="match status" value="1"/>
</dbReference>
<evidence type="ECO:0000256" key="4">
    <source>
        <dbReference type="ARBA" id="ARBA00022692"/>
    </source>
</evidence>
<evidence type="ECO:0000256" key="2">
    <source>
        <dbReference type="ARBA" id="ARBA00005974"/>
    </source>
</evidence>
<reference evidence="10" key="1">
    <citation type="submission" date="2022-01" db="EMBL/GenBank/DDBJ databases">
        <authorList>
            <person name="King R."/>
        </authorList>
    </citation>
    <scope>NUCLEOTIDE SEQUENCE</scope>
</reference>
<evidence type="ECO:0000256" key="7">
    <source>
        <dbReference type="ARBA" id="ARBA00023128"/>
    </source>
</evidence>
<keyword evidence="4 9" id="KW-0812">Transmembrane</keyword>
<feature type="transmembrane region" description="Helical" evidence="9">
    <location>
        <begin position="104"/>
        <end position="125"/>
    </location>
</feature>
<evidence type="ECO:0000313" key="10">
    <source>
        <dbReference type="EMBL" id="CAG9859746.1"/>
    </source>
</evidence>
<keyword evidence="11" id="KW-1185">Reference proteome</keyword>
<keyword evidence="5" id="KW-0029">Amino-acid transport</keyword>
<dbReference type="AlphaFoldDB" id="A0A9N9XPU6"/>
<name>A0A9N9XPU6_PHYSR</name>
<keyword evidence="7 9" id="KW-0496">Mitochondrion</keyword>
<dbReference type="GO" id="GO:0140300">
    <property type="term" value="P:serine import into mitochondrion"/>
    <property type="evidence" value="ECO:0007669"/>
    <property type="project" value="TreeGrafter"/>
</dbReference>